<feature type="compositionally biased region" description="Basic and acidic residues" evidence="1">
    <location>
        <begin position="1"/>
        <end position="12"/>
    </location>
</feature>
<keyword evidence="3" id="KW-1185">Reference proteome</keyword>
<evidence type="ECO:0000256" key="1">
    <source>
        <dbReference type="SAM" id="MobiDB-lite"/>
    </source>
</evidence>
<dbReference type="PANTHER" id="PTHR47108">
    <property type="entry name" value="5-AMINO-6-(5-PHOSPHO-D-RIBITYLAMINO)URACIL PHOSPHATASE, CHLOROPLASTIC"/>
    <property type="match status" value="1"/>
</dbReference>
<comment type="caution">
    <text evidence="2">The sequence shown here is derived from an EMBL/GenBank/DDBJ whole genome shotgun (WGS) entry which is preliminary data.</text>
</comment>
<dbReference type="SUPFAM" id="SSF56784">
    <property type="entry name" value="HAD-like"/>
    <property type="match status" value="1"/>
</dbReference>
<dbReference type="InterPro" id="IPR006439">
    <property type="entry name" value="HAD-SF_hydro_IA"/>
</dbReference>
<dbReference type="Pfam" id="PF13419">
    <property type="entry name" value="HAD_2"/>
    <property type="match status" value="1"/>
</dbReference>
<sequence>MNHDAMRTDERASGPVTGSETALHARSGSSFAVWCWKQQQQQSRARGRRRSRLKRREKDLSIGSGSCWGDRRRSKVRDCRCFSFSTRVGCGGSPSMAAVRPVGGLGLLCANQAWIVDSCPCALHSSGPRMCSVPASNALMGLQLRLDLAGSRCRRGALLARRERTGIDCSALAFPMDVTEEAQVPKDKEAMKSLETSYKASELKSVKSLFPKNRADDTSLQNPLLRQHRMGCGWLGVILEWEGVIVEDDVELERMSWTALAEEEGRRPPPTFILKRAEGMKNEQALSEVLCWTRDFRQLKRLALRKEELYEEMQKGTYRLLPGAREFVESIKKYEIPIAIASTRPRKYIERAIEAVGMEGFFNEVIAAEDTYRGKPDPEMFQYAAERLNFIPERCIVFGNSNTSIEAAHDAWMKCVAIAGKHPIYELGAADLVVRRLDDLSMVDLKNLADLDSPEFKPPEPMTEMEEEEPQPRVQVMTKEY</sequence>
<feature type="region of interest" description="Disordered" evidence="1">
    <location>
        <begin position="1"/>
        <end position="21"/>
    </location>
</feature>
<dbReference type="InterPro" id="IPR023198">
    <property type="entry name" value="PGP-like_dom2"/>
</dbReference>
<dbReference type="PANTHER" id="PTHR47108:SF1">
    <property type="entry name" value="5-AMINO-6-(5-PHOSPHO-D-RIBITYLAMINO)URACIL PHOSPHATASE, CHLOROPLASTIC"/>
    <property type="match status" value="1"/>
</dbReference>
<dbReference type="InterPro" id="IPR023214">
    <property type="entry name" value="HAD_sf"/>
</dbReference>
<evidence type="ECO:0000313" key="3">
    <source>
        <dbReference type="Proteomes" id="UP000077202"/>
    </source>
</evidence>
<proteinExistence type="predicted"/>
<name>A0A176W7N1_MARPO</name>
<dbReference type="Gene3D" id="1.10.150.240">
    <property type="entry name" value="Putative phosphatase, domain 2"/>
    <property type="match status" value="1"/>
</dbReference>
<evidence type="ECO:0000313" key="2">
    <source>
        <dbReference type="EMBL" id="OAE28146.1"/>
    </source>
</evidence>
<feature type="region of interest" description="Disordered" evidence="1">
    <location>
        <begin position="452"/>
        <end position="481"/>
    </location>
</feature>
<dbReference type="NCBIfam" id="TIGR01509">
    <property type="entry name" value="HAD-SF-IA-v3"/>
    <property type="match status" value="1"/>
</dbReference>
<accession>A0A176W7N1</accession>
<gene>
    <name evidence="2" type="ORF">AXG93_638s1350</name>
</gene>
<dbReference type="Proteomes" id="UP000077202">
    <property type="component" value="Unassembled WGS sequence"/>
</dbReference>
<dbReference type="InterPro" id="IPR036412">
    <property type="entry name" value="HAD-like_sf"/>
</dbReference>
<dbReference type="EMBL" id="LVLJ01001765">
    <property type="protein sequence ID" value="OAE28146.1"/>
    <property type="molecule type" value="Genomic_DNA"/>
</dbReference>
<organism evidence="2 3">
    <name type="scientific">Marchantia polymorpha subsp. ruderalis</name>
    <dbReference type="NCBI Taxonomy" id="1480154"/>
    <lineage>
        <taxon>Eukaryota</taxon>
        <taxon>Viridiplantae</taxon>
        <taxon>Streptophyta</taxon>
        <taxon>Embryophyta</taxon>
        <taxon>Marchantiophyta</taxon>
        <taxon>Marchantiopsida</taxon>
        <taxon>Marchantiidae</taxon>
        <taxon>Marchantiales</taxon>
        <taxon>Marchantiaceae</taxon>
        <taxon>Marchantia</taxon>
    </lineage>
</organism>
<dbReference type="CDD" id="cd07505">
    <property type="entry name" value="HAD_BPGM-like"/>
    <property type="match status" value="1"/>
</dbReference>
<dbReference type="Gene3D" id="3.40.50.1000">
    <property type="entry name" value="HAD superfamily/HAD-like"/>
    <property type="match status" value="1"/>
</dbReference>
<dbReference type="InterPro" id="IPR041492">
    <property type="entry name" value="HAD_2"/>
</dbReference>
<dbReference type="AlphaFoldDB" id="A0A176W7N1"/>
<reference evidence="2" key="1">
    <citation type="submission" date="2016-03" db="EMBL/GenBank/DDBJ databases">
        <title>Mechanisms controlling the formation of the plant cell surface in tip-growing cells are functionally conserved among land plants.</title>
        <authorList>
            <person name="Honkanen S."/>
            <person name="Jones V.A."/>
            <person name="Morieri G."/>
            <person name="Champion C."/>
            <person name="Hetherington A.J."/>
            <person name="Kelly S."/>
            <person name="Saint-Marcoux D."/>
            <person name="Proust H."/>
            <person name="Prescott H."/>
            <person name="Dolan L."/>
        </authorList>
    </citation>
    <scope>NUCLEOTIDE SEQUENCE [LARGE SCALE GENOMIC DNA]</scope>
    <source>
        <tissue evidence="2">Whole gametophyte</tissue>
    </source>
</reference>
<protein>
    <submittedName>
        <fullName evidence="2">Uncharacterized protein</fullName>
    </submittedName>
</protein>